<proteinExistence type="predicted"/>
<dbReference type="AlphaFoldDB" id="A0A2W5TW65"/>
<dbReference type="SUPFAM" id="SSF47090">
    <property type="entry name" value="PGBD-like"/>
    <property type="match status" value="1"/>
</dbReference>
<evidence type="ECO:0000259" key="2">
    <source>
        <dbReference type="Pfam" id="PF13539"/>
    </source>
</evidence>
<dbReference type="InterPro" id="IPR036366">
    <property type="entry name" value="PGBDSf"/>
</dbReference>
<sequence length="263" mass="28796">MSAQVRQGSLSTLLGVNRFQVNARLTGARNCTNLALIGAPRGSFDTHARDPQNPDFMEFIETTDLMGQRITGLRPAIGVLRTILKDIATRFPHDPPRFGISQMLACRMARGAPVSISNHSWGLAVDLTIDGSADPWAVHDGLEVLRRIYPIFRRHGFCWGAAFPIVEPMHFEASDQLVRRWAAAGLFSPRPRLSPPIGLTIGDRGSAVLSLQQMLNARLPIQLDEDGAFGIGTRAAVIEFQTRQGMRADGIAARPVLRALDLV</sequence>
<dbReference type="SUPFAM" id="SSF55166">
    <property type="entry name" value="Hedgehog/DD-peptidase"/>
    <property type="match status" value="1"/>
</dbReference>
<dbReference type="EMBL" id="QFQS01000001">
    <property type="protein sequence ID" value="PZR00348.1"/>
    <property type="molecule type" value="Genomic_DNA"/>
</dbReference>
<feature type="domain" description="Peptidase M15C" evidence="2">
    <location>
        <begin position="112"/>
        <end position="172"/>
    </location>
</feature>
<reference evidence="3 4" key="1">
    <citation type="submission" date="2017-08" db="EMBL/GenBank/DDBJ databases">
        <title>Infants hospitalized years apart are colonized by the same room-sourced microbial strains.</title>
        <authorList>
            <person name="Brooks B."/>
            <person name="Olm M.R."/>
            <person name="Firek B.A."/>
            <person name="Baker R."/>
            <person name="Thomas B.C."/>
            <person name="Morowitz M.J."/>
            <person name="Banfield J.F."/>
        </authorList>
    </citation>
    <scope>NUCLEOTIDE SEQUENCE [LARGE SCALE GENOMIC DNA]</scope>
    <source>
        <strain evidence="3">S2_003_000_R2_11</strain>
    </source>
</reference>
<name>A0A2W5TW65_CERSP</name>
<dbReference type="Pfam" id="PF01471">
    <property type="entry name" value="PG_binding_1"/>
    <property type="match status" value="1"/>
</dbReference>
<dbReference type="InterPro" id="IPR036365">
    <property type="entry name" value="PGBD-like_sf"/>
</dbReference>
<dbReference type="InterPro" id="IPR002477">
    <property type="entry name" value="Peptidoglycan-bd-like"/>
</dbReference>
<dbReference type="Proteomes" id="UP000248975">
    <property type="component" value="Unassembled WGS sequence"/>
</dbReference>
<evidence type="ECO:0000313" key="4">
    <source>
        <dbReference type="Proteomes" id="UP000248975"/>
    </source>
</evidence>
<dbReference type="Gene3D" id="1.10.101.10">
    <property type="entry name" value="PGBD-like superfamily/PGBD"/>
    <property type="match status" value="1"/>
</dbReference>
<dbReference type="Gene3D" id="3.30.1380.10">
    <property type="match status" value="1"/>
</dbReference>
<dbReference type="GO" id="GO:0008233">
    <property type="term" value="F:peptidase activity"/>
    <property type="evidence" value="ECO:0007669"/>
    <property type="project" value="InterPro"/>
</dbReference>
<evidence type="ECO:0000259" key="1">
    <source>
        <dbReference type="Pfam" id="PF01471"/>
    </source>
</evidence>
<gene>
    <name evidence="3" type="ORF">DI533_07165</name>
</gene>
<protein>
    <recommendedName>
        <fullName evidence="5">Peptidoglycan-binding protein</fullName>
    </recommendedName>
</protein>
<organism evidence="3 4">
    <name type="scientific">Cereibacter sphaeroides</name>
    <name type="common">Rhodobacter sphaeroides</name>
    <dbReference type="NCBI Taxonomy" id="1063"/>
    <lineage>
        <taxon>Bacteria</taxon>
        <taxon>Pseudomonadati</taxon>
        <taxon>Pseudomonadota</taxon>
        <taxon>Alphaproteobacteria</taxon>
        <taxon>Rhodobacterales</taxon>
        <taxon>Paracoccaceae</taxon>
        <taxon>Cereibacter</taxon>
    </lineage>
</organism>
<dbReference type="InterPro" id="IPR009045">
    <property type="entry name" value="Zn_M74/Hedgehog-like"/>
</dbReference>
<evidence type="ECO:0008006" key="5">
    <source>
        <dbReference type="Google" id="ProtNLM"/>
    </source>
</evidence>
<accession>A0A2W5TW65</accession>
<evidence type="ECO:0000313" key="3">
    <source>
        <dbReference type="EMBL" id="PZR00348.1"/>
    </source>
</evidence>
<dbReference type="Pfam" id="PF13539">
    <property type="entry name" value="Peptidase_M15_4"/>
    <property type="match status" value="1"/>
</dbReference>
<comment type="caution">
    <text evidence="3">The sequence shown here is derived from an EMBL/GenBank/DDBJ whole genome shotgun (WGS) entry which is preliminary data.</text>
</comment>
<feature type="domain" description="Peptidoglycan binding-like" evidence="1">
    <location>
        <begin position="204"/>
        <end position="260"/>
    </location>
</feature>
<dbReference type="InterPro" id="IPR039561">
    <property type="entry name" value="Peptidase_M15C"/>
</dbReference>